<accession>A0A0A9B112</accession>
<organism evidence="1">
    <name type="scientific">Arundo donax</name>
    <name type="common">Giant reed</name>
    <name type="synonym">Donax arundinaceus</name>
    <dbReference type="NCBI Taxonomy" id="35708"/>
    <lineage>
        <taxon>Eukaryota</taxon>
        <taxon>Viridiplantae</taxon>
        <taxon>Streptophyta</taxon>
        <taxon>Embryophyta</taxon>
        <taxon>Tracheophyta</taxon>
        <taxon>Spermatophyta</taxon>
        <taxon>Magnoliopsida</taxon>
        <taxon>Liliopsida</taxon>
        <taxon>Poales</taxon>
        <taxon>Poaceae</taxon>
        <taxon>PACMAD clade</taxon>
        <taxon>Arundinoideae</taxon>
        <taxon>Arundineae</taxon>
        <taxon>Arundo</taxon>
    </lineage>
</organism>
<reference evidence="1" key="1">
    <citation type="submission" date="2014-09" db="EMBL/GenBank/DDBJ databases">
        <authorList>
            <person name="Magalhaes I.L.F."/>
            <person name="Oliveira U."/>
            <person name="Santos F.R."/>
            <person name="Vidigal T.H.D.A."/>
            <person name="Brescovit A.D."/>
            <person name="Santos A.J."/>
        </authorList>
    </citation>
    <scope>NUCLEOTIDE SEQUENCE</scope>
    <source>
        <tissue evidence="1">Shoot tissue taken approximately 20 cm above the soil surface</tissue>
    </source>
</reference>
<proteinExistence type="predicted"/>
<sequence length="47" mass="5446">MRSPARPFHLLLKNHAHAIPYHTVFLCLTRHLSDISVCSNMPYMLIV</sequence>
<reference evidence="1" key="2">
    <citation type="journal article" date="2015" name="Data Brief">
        <title>Shoot transcriptome of the giant reed, Arundo donax.</title>
        <authorList>
            <person name="Barrero R.A."/>
            <person name="Guerrero F.D."/>
            <person name="Moolhuijzen P."/>
            <person name="Goolsby J.A."/>
            <person name="Tidwell J."/>
            <person name="Bellgard S.E."/>
            <person name="Bellgard M.I."/>
        </authorList>
    </citation>
    <scope>NUCLEOTIDE SEQUENCE</scope>
    <source>
        <tissue evidence="1">Shoot tissue taken approximately 20 cm above the soil surface</tissue>
    </source>
</reference>
<protein>
    <submittedName>
        <fullName evidence="1">Uncharacterized protein</fullName>
    </submittedName>
</protein>
<dbReference type="EMBL" id="GBRH01242057">
    <property type="protein sequence ID" value="JAD55838.1"/>
    <property type="molecule type" value="Transcribed_RNA"/>
</dbReference>
<name>A0A0A9B112_ARUDO</name>
<dbReference type="AlphaFoldDB" id="A0A0A9B112"/>
<evidence type="ECO:0000313" key="1">
    <source>
        <dbReference type="EMBL" id="JAD55838.1"/>
    </source>
</evidence>